<evidence type="ECO:0000313" key="2">
    <source>
        <dbReference type="EMBL" id="ADV82438.1"/>
    </source>
</evidence>
<dbReference type="KEGG" id="tsa:AciPR4_1624"/>
<dbReference type="SUPFAM" id="SSF101898">
    <property type="entry name" value="NHL repeat"/>
    <property type="match status" value="1"/>
</dbReference>
<dbReference type="PANTHER" id="PTHR46388">
    <property type="entry name" value="NHL REPEAT-CONTAINING PROTEIN 2"/>
    <property type="match status" value="1"/>
</dbReference>
<sequence>MPLMILIAAVSLISFNRIPISSVFADGPNVVDFTGYAHYTFNNLHNPTGLAVANGNLYIADTGNNVIKMFNPSLGTLSVLAGSGTAGYNDGSPASAQFNTPTGLSAVYTAQDIQSGPGFPPTRLRLIEIRINDTGNNAIRRMCIQAPGDQVTCQSVNGLPNGQVVTMGGGSLGDADGNGSASRFNSPTGFATDGLLIGDTGNNSIRTMDANNNAGTLIASQVPGFIDGNLSVARFSYPTVALATPIGTLIVDSGNHAIRLLNGANQVTTLAGNGTAGYADGQGNSARFNKPTQVVYNSGDGAYYIADTFNNCIRRMDSAGNVTTYAGIGGQSGLVDGASTSAKFDKPTGIAIANGYLYVADSGNNAIRRVDMNANIVSTYIN</sequence>
<protein>
    <submittedName>
        <fullName evidence="2">NHL repeat containing protein</fullName>
    </submittedName>
</protein>
<evidence type="ECO:0000256" key="1">
    <source>
        <dbReference type="ARBA" id="ARBA00022737"/>
    </source>
</evidence>
<dbReference type="Proteomes" id="UP000006844">
    <property type="component" value="Chromosome"/>
</dbReference>
<dbReference type="Gene3D" id="2.120.10.30">
    <property type="entry name" value="TolB, C-terminal domain"/>
    <property type="match status" value="4"/>
</dbReference>
<organism evidence="2 3">
    <name type="scientific">Terriglobus saanensis (strain ATCC BAA-1853 / DSM 23119 / SP1PR4)</name>
    <dbReference type="NCBI Taxonomy" id="401053"/>
    <lineage>
        <taxon>Bacteria</taxon>
        <taxon>Pseudomonadati</taxon>
        <taxon>Acidobacteriota</taxon>
        <taxon>Terriglobia</taxon>
        <taxon>Terriglobales</taxon>
        <taxon>Acidobacteriaceae</taxon>
        <taxon>Terriglobus</taxon>
    </lineage>
</organism>
<dbReference type="HOGENOM" id="CLU_008645_1_1_0"/>
<proteinExistence type="predicted"/>
<dbReference type="EMBL" id="CP002467">
    <property type="protein sequence ID" value="ADV82438.1"/>
    <property type="molecule type" value="Genomic_DNA"/>
</dbReference>
<dbReference type="InterPro" id="IPR001258">
    <property type="entry name" value="NHL_repeat"/>
</dbReference>
<dbReference type="eggNOG" id="COG3391">
    <property type="taxonomic scope" value="Bacteria"/>
</dbReference>
<evidence type="ECO:0000313" key="3">
    <source>
        <dbReference type="Proteomes" id="UP000006844"/>
    </source>
</evidence>
<name>E8V381_TERSS</name>
<dbReference type="STRING" id="401053.AciPR4_1624"/>
<dbReference type="Pfam" id="PF01436">
    <property type="entry name" value="NHL"/>
    <property type="match status" value="2"/>
</dbReference>
<keyword evidence="1" id="KW-0677">Repeat</keyword>
<dbReference type="PANTHER" id="PTHR46388:SF2">
    <property type="entry name" value="NHL REPEAT-CONTAINING PROTEIN 2"/>
    <property type="match status" value="1"/>
</dbReference>
<keyword evidence="3" id="KW-1185">Reference proteome</keyword>
<reference evidence="2 3" key="1">
    <citation type="journal article" date="2012" name="Stand. Genomic Sci.">
        <title>Complete genome sequence of Terriglobus saanensis type strain SP1PR4(T), an Acidobacteria from tundra soil.</title>
        <authorList>
            <person name="Rawat S.R."/>
            <person name="Mannisto M.K."/>
            <person name="Starovoytov V."/>
            <person name="Goodwin L."/>
            <person name="Nolan M."/>
            <person name="Hauser L."/>
            <person name="Land M."/>
            <person name="Davenport K.W."/>
            <person name="Woyke T."/>
            <person name="Haggblom M.M."/>
        </authorList>
    </citation>
    <scope>NUCLEOTIDE SEQUENCE</scope>
    <source>
        <strain evidence="3">ATCC BAA-1853 / DSM 23119 / SP1PR4</strain>
    </source>
</reference>
<gene>
    <name evidence="2" type="ordered locus">AciPR4_1624</name>
</gene>
<dbReference type="InterPro" id="IPR011042">
    <property type="entry name" value="6-blade_b-propeller_TolB-like"/>
</dbReference>
<dbReference type="AlphaFoldDB" id="E8V381"/>
<accession>E8V381</accession>